<organism evidence="3 4">
    <name type="scientific">Diaporthe australafricana</name>
    <dbReference type="NCBI Taxonomy" id="127596"/>
    <lineage>
        <taxon>Eukaryota</taxon>
        <taxon>Fungi</taxon>
        <taxon>Dikarya</taxon>
        <taxon>Ascomycota</taxon>
        <taxon>Pezizomycotina</taxon>
        <taxon>Sordariomycetes</taxon>
        <taxon>Sordariomycetidae</taxon>
        <taxon>Diaporthales</taxon>
        <taxon>Diaporthaceae</taxon>
        <taxon>Diaporthe</taxon>
    </lineage>
</organism>
<keyword evidence="2" id="KW-0472">Membrane</keyword>
<evidence type="ECO:0000256" key="2">
    <source>
        <dbReference type="SAM" id="Phobius"/>
    </source>
</evidence>
<gene>
    <name evidence="3" type="ORF">Daus18300_006691</name>
</gene>
<evidence type="ECO:0000313" key="4">
    <source>
        <dbReference type="Proteomes" id="UP001583177"/>
    </source>
</evidence>
<evidence type="ECO:0000256" key="1">
    <source>
        <dbReference type="SAM" id="MobiDB-lite"/>
    </source>
</evidence>
<feature type="compositionally biased region" description="Basic and acidic residues" evidence="1">
    <location>
        <begin position="418"/>
        <end position="452"/>
    </location>
</feature>
<comment type="caution">
    <text evidence="3">The sequence shown here is derived from an EMBL/GenBank/DDBJ whole genome shotgun (WGS) entry which is preliminary data.</text>
</comment>
<sequence>MAAQATGVFDPNEYYRLTNLALGGEFSLDIDASKDIPDGKMGMAPSGLYTGQIYQILENTDDPGHYFFASSWLGAKEKMDAVINDRGDYAPFLRNYTLDYNQTWGLTSHVDVANNRTTWTIMPDWFGGVGTSMVMSVYNDTKQPYLATPGPNPDLGNGDVNQAWFITKEGLTIDDPTYSITNLPALATAAPIVPEGVTPSAVASATADATADPDSDSDTDHLAGPLIAAAVVPTVTVFISVIAFVTFLCMRRRRARRRARNMPYGSGSNAAASKDGLASEILDTFSAETLGHWRRRHSSREKNQPFAQSVASSHLSEPRLARLPEDSEMSINPRANPLRPPPLRTASSDPGGALLRGRPTFFGSSALGLSDNDTTLTSQDLYHMQIEELSGVSPTRKSPWLEERSPSVMEGKGMEVLTGEHRTFDPRHRRDNRPSSVHELENTRPQSRYELE</sequence>
<dbReference type="Proteomes" id="UP001583177">
    <property type="component" value="Unassembled WGS sequence"/>
</dbReference>
<dbReference type="EMBL" id="JAWRVE010000054">
    <property type="protein sequence ID" value="KAL1866747.1"/>
    <property type="molecule type" value="Genomic_DNA"/>
</dbReference>
<evidence type="ECO:0000313" key="3">
    <source>
        <dbReference type="EMBL" id="KAL1866747.1"/>
    </source>
</evidence>
<name>A0ABR3WSU8_9PEZI</name>
<feature type="compositionally biased region" description="Basic and acidic residues" evidence="1">
    <location>
        <begin position="316"/>
        <end position="325"/>
    </location>
</feature>
<keyword evidence="2" id="KW-1133">Transmembrane helix</keyword>
<feature type="region of interest" description="Disordered" evidence="1">
    <location>
        <begin position="390"/>
        <end position="452"/>
    </location>
</feature>
<keyword evidence="2" id="KW-0812">Transmembrane</keyword>
<feature type="compositionally biased region" description="Polar residues" evidence="1">
    <location>
        <begin position="305"/>
        <end position="315"/>
    </location>
</feature>
<feature type="transmembrane region" description="Helical" evidence="2">
    <location>
        <begin position="226"/>
        <end position="250"/>
    </location>
</feature>
<feature type="region of interest" description="Disordered" evidence="1">
    <location>
        <begin position="295"/>
        <end position="357"/>
    </location>
</feature>
<accession>A0ABR3WSU8</accession>
<keyword evidence="4" id="KW-1185">Reference proteome</keyword>
<protein>
    <submittedName>
        <fullName evidence="3">Uncharacterized protein</fullName>
    </submittedName>
</protein>
<reference evidence="3 4" key="1">
    <citation type="journal article" date="2024" name="IMA Fungus">
        <title>IMA Genome - F19 : A genome assembly and annotation guide to empower mycologists, including annotated draft genome sequences of Ceratocystis pirilliformis, Diaporthe australafricana, Fusarium ophioides, Paecilomyces lecythidis, and Sporothrix stenoceras.</title>
        <authorList>
            <person name="Aylward J."/>
            <person name="Wilson A.M."/>
            <person name="Visagie C.M."/>
            <person name="Spraker J."/>
            <person name="Barnes I."/>
            <person name="Buitendag C."/>
            <person name="Ceriani C."/>
            <person name="Del Mar Angel L."/>
            <person name="du Plessis D."/>
            <person name="Fuchs T."/>
            <person name="Gasser K."/>
            <person name="Kramer D."/>
            <person name="Li W."/>
            <person name="Munsamy K."/>
            <person name="Piso A."/>
            <person name="Price J.L."/>
            <person name="Sonnekus B."/>
            <person name="Thomas C."/>
            <person name="van der Nest A."/>
            <person name="van Dijk A."/>
            <person name="van Heerden A."/>
            <person name="van Vuuren N."/>
            <person name="Yilmaz N."/>
            <person name="Duong T.A."/>
            <person name="van der Merwe N.A."/>
            <person name="Wingfield M.J."/>
            <person name="Wingfield B.D."/>
        </authorList>
    </citation>
    <scope>NUCLEOTIDE SEQUENCE [LARGE SCALE GENOMIC DNA]</scope>
    <source>
        <strain evidence="3 4">CMW 18300</strain>
    </source>
</reference>
<proteinExistence type="predicted"/>